<accession>A0A1W5BAB9</accession>
<dbReference type="PRINTS" id="PR01887">
    <property type="entry name" value="SPECTRNALPHA"/>
</dbReference>
<feature type="compositionally biased region" description="Polar residues" evidence="8">
    <location>
        <begin position="469"/>
        <end position="484"/>
    </location>
</feature>
<dbReference type="PANTHER" id="PTHR23065:SF7">
    <property type="entry name" value="NOSTRIN, ISOFORM H"/>
    <property type="match status" value="1"/>
</dbReference>
<reference evidence="11" key="2">
    <citation type="journal article" date="2008" name="Genome Biol.">
        <title>Improved genome assembly and evidence-based global gene model set for the chordate Ciona intestinalis: new insight into intron and operon populations.</title>
        <authorList>
            <person name="Satou Y."/>
            <person name="Mineta K."/>
            <person name="Ogasawara M."/>
            <person name="Sasakura Y."/>
            <person name="Shoguchi E."/>
            <person name="Ueno K."/>
            <person name="Yamada L."/>
            <person name="Matsumoto J."/>
            <person name="Wasserscheid J."/>
            <person name="Dewar K."/>
            <person name="Wiley G.B."/>
            <person name="Macmil S.L."/>
            <person name="Roe B.A."/>
            <person name="Zeller R.W."/>
            <person name="Hastings K.E."/>
            <person name="Lemaire P."/>
            <person name="Lindquist E."/>
            <person name="Endo T."/>
            <person name="Hotta K."/>
            <person name="Inaba K."/>
        </authorList>
    </citation>
    <scope>NUCLEOTIDE SEQUENCE [LARGE SCALE GENOMIC DNA]</scope>
    <source>
        <strain evidence="11">wild type</strain>
    </source>
</reference>
<dbReference type="AlphaFoldDB" id="H2XLJ6"/>
<dbReference type="RefSeq" id="XP_026690623.1">
    <property type="nucleotide sequence ID" value="XM_026834822.1"/>
</dbReference>
<evidence type="ECO:0000313" key="11">
    <source>
        <dbReference type="Ensembl" id="ENSCINP00000030528.1"/>
    </source>
</evidence>
<dbReference type="GO" id="GO:0061024">
    <property type="term" value="P:membrane organization"/>
    <property type="evidence" value="ECO:0000318"/>
    <property type="project" value="GO_Central"/>
</dbReference>
<dbReference type="GO" id="GO:0016020">
    <property type="term" value="C:membrane"/>
    <property type="evidence" value="ECO:0000318"/>
    <property type="project" value="GO_Central"/>
</dbReference>
<keyword evidence="2 6" id="KW-0728">SH3 domain</keyword>
<dbReference type="RefSeq" id="XP_026690621.1">
    <property type="nucleotide sequence ID" value="XM_026834820.1"/>
</dbReference>
<dbReference type="EMBL" id="EAAA01002299">
    <property type="status" value="NOT_ANNOTATED_CDS"/>
    <property type="molecule type" value="Genomic_DNA"/>
</dbReference>
<dbReference type="InParanoid" id="H2XLJ6"/>
<dbReference type="OMA" id="HRLARFQ"/>
<evidence type="ECO:0000256" key="4">
    <source>
        <dbReference type="ARBA" id="ARBA00022553"/>
    </source>
</evidence>
<reference evidence="12" key="1">
    <citation type="journal article" date="2002" name="Science">
        <title>The draft genome of Ciona intestinalis: insights into chordate and vertebrate origins.</title>
        <authorList>
            <person name="Dehal P."/>
            <person name="Satou Y."/>
            <person name="Campbell R.K."/>
            <person name="Chapman J."/>
            <person name="Degnan B."/>
            <person name="De Tomaso A."/>
            <person name="Davidson B."/>
            <person name="Di Gregorio A."/>
            <person name="Gelpke M."/>
            <person name="Goodstein D.M."/>
            <person name="Harafuji N."/>
            <person name="Hastings K.E."/>
            <person name="Ho I."/>
            <person name="Hotta K."/>
            <person name="Huang W."/>
            <person name="Kawashima T."/>
            <person name="Lemaire P."/>
            <person name="Martinez D."/>
            <person name="Meinertzhagen I.A."/>
            <person name="Necula S."/>
            <person name="Nonaka M."/>
            <person name="Putnam N."/>
            <person name="Rash S."/>
            <person name="Saiga H."/>
            <person name="Satake M."/>
            <person name="Terry A."/>
            <person name="Yamada L."/>
            <person name="Wang H.G."/>
            <person name="Awazu S."/>
            <person name="Azumi K."/>
            <person name="Boore J."/>
            <person name="Branno M."/>
            <person name="Chin-Bow S."/>
            <person name="DeSantis R."/>
            <person name="Doyle S."/>
            <person name="Francino P."/>
            <person name="Keys D.N."/>
            <person name="Haga S."/>
            <person name="Hayashi H."/>
            <person name="Hino K."/>
            <person name="Imai K.S."/>
            <person name="Inaba K."/>
            <person name="Kano S."/>
            <person name="Kobayashi K."/>
            <person name="Kobayashi M."/>
            <person name="Lee B.I."/>
            <person name="Makabe K.W."/>
            <person name="Manohar C."/>
            <person name="Matassi G."/>
            <person name="Medina M."/>
            <person name="Mochizuki Y."/>
            <person name="Mount S."/>
            <person name="Morishita T."/>
            <person name="Miura S."/>
            <person name="Nakayama A."/>
            <person name="Nishizaka S."/>
            <person name="Nomoto H."/>
            <person name="Ohta F."/>
            <person name="Oishi K."/>
            <person name="Rigoutsos I."/>
            <person name="Sano M."/>
            <person name="Sasaki A."/>
            <person name="Sasakura Y."/>
            <person name="Shoguchi E."/>
            <person name="Shin-i T."/>
            <person name="Spagnuolo A."/>
            <person name="Stainier D."/>
            <person name="Suzuki M.M."/>
            <person name="Tassy O."/>
            <person name="Takatori N."/>
            <person name="Tokuoka M."/>
            <person name="Yagi K."/>
            <person name="Yoshizaki F."/>
            <person name="Wada S."/>
            <person name="Zhang C."/>
            <person name="Hyatt P.D."/>
            <person name="Larimer F."/>
            <person name="Detter C."/>
            <person name="Doggett N."/>
            <person name="Glavina T."/>
            <person name="Hawkins T."/>
            <person name="Richardson P."/>
            <person name="Lucas S."/>
            <person name="Kohara Y."/>
            <person name="Levine M."/>
            <person name="Satoh N."/>
            <person name="Rokhsar D.S."/>
        </authorList>
    </citation>
    <scope>NUCLEOTIDE SEQUENCE [LARGE SCALE GENOMIC DNA]</scope>
</reference>
<evidence type="ECO:0000313" key="12">
    <source>
        <dbReference type="Proteomes" id="UP000008144"/>
    </source>
</evidence>
<dbReference type="InterPro" id="IPR027267">
    <property type="entry name" value="AH/BAR_dom_sf"/>
</dbReference>
<dbReference type="InterPro" id="IPR036028">
    <property type="entry name" value="SH3-like_dom_sf"/>
</dbReference>
<comment type="subcellular location">
    <subcellularLocation>
        <location evidence="1">Cytoplasm</location>
        <location evidence="1">Cytoskeleton</location>
    </subcellularLocation>
</comment>
<dbReference type="CDD" id="cd11823">
    <property type="entry name" value="SH3_Nostrin"/>
    <property type="match status" value="1"/>
</dbReference>
<dbReference type="Proteomes" id="UP000008144">
    <property type="component" value="Chromosome 6"/>
</dbReference>
<evidence type="ECO:0000256" key="3">
    <source>
        <dbReference type="ARBA" id="ARBA00022490"/>
    </source>
</evidence>
<dbReference type="PROSITE" id="PS51741">
    <property type="entry name" value="F_BAR"/>
    <property type="match status" value="1"/>
</dbReference>
<name>H2XLJ6_CIOIN</name>
<protein>
    <submittedName>
        <fullName evidence="11">Nostrin</fullName>
    </submittedName>
</protein>
<feature type="compositionally biased region" description="Basic residues" evidence="8">
    <location>
        <begin position="413"/>
        <end position="432"/>
    </location>
</feature>
<dbReference type="Ensembl" id="ENSCINT00000034613.1">
    <property type="protein sequence ID" value="ENSCINP00000030528.1"/>
    <property type="gene ID" value="ENSCING00000020000.1"/>
</dbReference>
<dbReference type="InterPro" id="IPR031160">
    <property type="entry name" value="F_BAR_dom"/>
</dbReference>
<dbReference type="OrthoDB" id="28357at2759"/>
<dbReference type="InterPro" id="IPR001060">
    <property type="entry name" value="FCH_dom"/>
</dbReference>
<dbReference type="Pfam" id="PF00018">
    <property type="entry name" value="SH3_1"/>
    <property type="match status" value="1"/>
</dbReference>
<dbReference type="GeneTree" id="ENSGT00510000048120"/>
<dbReference type="CDD" id="cd07658">
    <property type="entry name" value="F-BAR_NOSTRIN"/>
    <property type="match status" value="1"/>
</dbReference>
<dbReference type="InterPro" id="IPR001452">
    <property type="entry name" value="SH3_domain"/>
</dbReference>
<dbReference type="InterPro" id="IPR035656">
    <property type="entry name" value="Nostrin_SH3"/>
</dbReference>
<evidence type="ECO:0000259" key="9">
    <source>
        <dbReference type="PROSITE" id="PS50002"/>
    </source>
</evidence>
<reference evidence="11" key="3">
    <citation type="submission" date="2025-08" db="UniProtKB">
        <authorList>
            <consortium name="Ensembl"/>
        </authorList>
    </citation>
    <scope>IDENTIFICATION</scope>
</reference>
<keyword evidence="12" id="KW-1185">Reference proteome</keyword>
<dbReference type="HOGENOM" id="CLU_027170_0_0_1"/>
<feature type="domain" description="SH3" evidence="9">
    <location>
        <begin position="509"/>
        <end position="568"/>
    </location>
</feature>
<evidence type="ECO:0000256" key="2">
    <source>
        <dbReference type="ARBA" id="ARBA00022443"/>
    </source>
</evidence>
<feature type="domain" description="F-BAR" evidence="10">
    <location>
        <begin position="2"/>
        <end position="259"/>
    </location>
</feature>
<dbReference type="FunFam" id="2.30.30.40:FF:000072">
    <property type="entry name" value="Unconventional Myosin IB"/>
    <property type="match status" value="1"/>
</dbReference>
<organism evidence="11 12">
    <name type="scientific">Ciona intestinalis</name>
    <name type="common">Transparent sea squirt</name>
    <name type="synonym">Ascidia intestinalis</name>
    <dbReference type="NCBI Taxonomy" id="7719"/>
    <lineage>
        <taxon>Eukaryota</taxon>
        <taxon>Metazoa</taxon>
        <taxon>Chordata</taxon>
        <taxon>Tunicata</taxon>
        <taxon>Ascidiacea</taxon>
        <taxon>Phlebobranchia</taxon>
        <taxon>Cionidae</taxon>
        <taxon>Ciona</taxon>
    </lineage>
</organism>
<dbReference type="PROSITE" id="PS50002">
    <property type="entry name" value="SH3"/>
    <property type="match status" value="1"/>
</dbReference>
<dbReference type="GeneID" id="100179250"/>
<keyword evidence="3" id="KW-0963">Cytoplasm</keyword>
<evidence type="ECO:0000256" key="1">
    <source>
        <dbReference type="ARBA" id="ARBA00004245"/>
    </source>
</evidence>
<feature type="region of interest" description="Disordered" evidence="8">
    <location>
        <begin position="404"/>
        <end position="503"/>
    </location>
</feature>
<evidence type="ECO:0000256" key="5">
    <source>
        <dbReference type="ARBA" id="ARBA00023212"/>
    </source>
</evidence>
<evidence type="ECO:0000256" key="8">
    <source>
        <dbReference type="SAM" id="MobiDB-lite"/>
    </source>
</evidence>
<dbReference type="GO" id="GO:0043226">
    <property type="term" value="C:organelle"/>
    <property type="evidence" value="ECO:0007669"/>
    <property type="project" value="UniProtKB-ARBA"/>
</dbReference>
<proteinExistence type="predicted"/>
<keyword evidence="4" id="KW-0597">Phosphoprotein</keyword>
<dbReference type="SUPFAM" id="SSF103657">
    <property type="entry name" value="BAR/IMD domain-like"/>
    <property type="match status" value="1"/>
</dbReference>
<evidence type="ECO:0000259" key="10">
    <source>
        <dbReference type="PROSITE" id="PS51741"/>
    </source>
</evidence>
<dbReference type="Pfam" id="PF00611">
    <property type="entry name" value="FCH"/>
    <property type="match status" value="1"/>
</dbReference>
<dbReference type="Gene3D" id="2.30.30.40">
    <property type="entry name" value="SH3 Domains"/>
    <property type="match status" value="1"/>
</dbReference>
<keyword evidence="5" id="KW-0206">Cytoskeleton</keyword>
<keyword evidence="7" id="KW-0175">Coiled coil</keyword>
<dbReference type="KEGG" id="cin:100179250"/>
<dbReference type="PRINTS" id="PR00452">
    <property type="entry name" value="SH3DOMAIN"/>
</dbReference>
<gene>
    <name evidence="11" type="primary">LOC100179250</name>
</gene>
<dbReference type="SMART" id="SM00326">
    <property type="entry name" value="SH3"/>
    <property type="match status" value="1"/>
</dbReference>
<feature type="compositionally biased region" description="Basic residues" evidence="8">
    <location>
        <begin position="440"/>
        <end position="449"/>
    </location>
</feature>
<evidence type="ECO:0000256" key="7">
    <source>
        <dbReference type="PROSITE-ProRule" id="PRU01077"/>
    </source>
</evidence>
<dbReference type="Gene3D" id="1.20.1270.60">
    <property type="entry name" value="Arfaptin homology (AH) domain/BAR domain"/>
    <property type="match status" value="1"/>
</dbReference>
<reference evidence="11" key="4">
    <citation type="submission" date="2025-09" db="UniProtKB">
        <authorList>
            <consortium name="Ensembl"/>
        </authorList>
    </citation>
    <scope>IDENTIFICATION</scope>
</reference>
<dbReference type="PANTHER" id="PTHR23065">
    <property type="entry name" value="PROLINE-SERINE-THREONINE PHOSPHATASE INTERACTING PROTEIN 1"/>
    <property type="match status" value="1"/>
</dbReference>
<dbReference type="RefSeq" id="XP_026690622.1">
    <property type="nucleotide sequence ID" value="XM_026834821.1"/>
</dbReference>
<dbReference type="SUPFAM" id="SSF50044">
    <property type="entry name" value="SH3-domain"/>
    <property type="match status" value="1"/>
</dbReference>
<accession>H2XLJ6</accession>
<dbReference type="SMART" id="SM00055">
    <property type="entry name" value="FCH"/>
    <property type="match status" value="1"/>
</dbReference>
<evidence type="ECO:0000256" key="6">
    <source>
        <dbReference type="PROSITE-ProRule" id="PRU00192"/>
    </source>
</evidence>
<sequence>MTHFRNTFMGTVGFEEIKRYTRQGTEFCREIVNILNERAMLEQNYAKSLRRLGQRMSKAACSVLGSPMSSSWKTVGVETEKEAELHRDFGLSLIEECIKPLSTVTEKQLKPRRMMEQRVDSRFKTWTDKHAEHIKIKRRLHQLQRENESLREQIDGPRPKTDRDQQKLMAKQQRGEEQIQRTDLEYYNSLIQLEASRQDWESASFECCDAVEDMEDDKFRQLNHVLGKYVDNLYEIPSKMKSMCRILDDACEGLSPQTEILLVADKLKGAPYMSEQLLCDFYQENFSCPMSPDRRRASVNKLLERYIADCQKERAHRDGLKRLAEASKDNDPKNQSDISNRLLQSSAMLTFFDIIRYKLNLTLSSIDGSSRPQHPLSNCMENHTDKQGILYTVFRSRPGEAYERLQEKEKSQHKSKSKSKSKSRAPVTRHRSSSLENHRNHSNHNHHQKKNYETVSAATGKVMRDNRRTSNASVTSSSTKNSVPPASPEFETPVETPAKPEVTNSGETTVLCRCVAIYDYAATRPDELSIKEGDVINVFEKGEDDWWRGEVNNQSGLFPANYVDVEISV</sequence>